<accession>A0AAD8EMV5</accession>
<evidence type="ECO:0000313" key="2">
    <source>
        <dbReference type="Proteomes" id="UP001233999"/>
    </source>
</evidence>
<reference evidence="1" key="1">
    <citation type="journal article" date="2023" name="IScience">
        <title>Live-bearing cockroach genome reveals convergent evolutionary mechanisms linked to viviparity in insects and beyond.</title>
        <authorList>
            <person name="Fouks B."/>
            <person name="Harrison M.C."/>
            <person name="Mikhailova A.A."/>
            <person name="Marchal E."/>
            <person name="English S."/>
            <person name="Carruthers M."/>
            <person name="Jennings E.C."/>
            <person name="Chiamaka E.L."/>
            <person name="Frigard R.A."/>
            <person name="Pippel M."/>
            <person name="Attardo G.M."/>
            <person name="Benoit J.B."/>
            <person name="Bornberg-Bauer E."/>
            <person name="Tobe S.S."/>
        </authorList>
    </citation>
    <scope>NUCLEOTIDE SEQUENCE</scope>
    <source>
        <strain evidence="1">Stay&amp;Tobe</strain>
    </source>
</reference>
<proteinExistence type="predicted"/>
<dbReference type="AlphaFoldDB" id="A0AAD8EMV5"/>
<evidence type="ECO:0000313" key="1">
    <source>
        <dbReference type="EMBL" id="KAJ9596575.1"/>
    </source>
</evidence>
<feature type="non-terminal residue" evidence="1">
    <location>
        <position position="1"/>
    </location>
</feature>
<dbReference type="Proteomes" id="UP001233999">
    <property type="component" value="Unassembled WGS sequence"/>
</dbReference>
<dbReference type="EMBL" id="JASPKZ010001980">
    <property type="protein sequence ID" value="KAJ9596575.1"/>
    <property type="molecule type" value="Genomic_DNA"/>
</dbReference>
<protein>
    <submittedName>
        <fullName evidence="1">Uncharacterized protein</fullName>
    </submittedName>
</protein>
<comment type="caution">
    <text evidence="1">The sequence shown here is derived from an EMBL/GenBank/DDBJ whole genome shotgun (WGS) entry which is preliminary data.</text>
</comment>
<organism evidence="1 2">
    <name type="scientific">Diploptera punctata</name>
    <name type="common">Pacific beetle cockroach</name>
    <dbReference type="NCBI Taxonomy" id="6984"/>
    <lineage>
        <taxon>Eukaryota</taxon>
        <taxon>Metazoa</taxon>
        <taxon>Ecdysozoa</taxon>
        <taxon>Arthropoda</taxon>
        <taxon>Hexapoda</taxon>
        <taxon>Insecta</taxon>
        <taxon>Pterygota</taxon>
        <taxon>Neoptera</taxon>
        <taxon>Polyneoptera</taxon>
        <taxon>Dictyoptera</taxon>
        <taxon>Blattodea</taxon>
        <taxon>Blaberoidea</taxon>
        <taxon>Blaberidae</taxon>
        <taxon>Diplopterinae</taxon>
        <taxon>Diploptera</taxon>
    </lineage>
</organism>
<feature type="non-terminal residue" evidence="1">
    <location>
        <position position="67"/>
    </location>
</feature>
<reference evidence="1" key="2">
    <citation type="submission" date="2023-05" db="EMBL/GenBank/DDBJ databases">
        <authorList>
            <person name="Fouks B."/>
        </authorList>
    </citation>
    <scope>NUCLEOTIDE SEQUENCE</scope>
    <source>
        <strain evidence="1">Stay&amp;Tobe</strain>
        <tissue evidence="1">Testes</tissue>
    </source>
</reference>
<keyword evidence="2" id="KW-1185">Reference proteome</keyword>
<name>A0AAD8EMV5_DIPPU</name>
<gene>
    <name evidence="1" type="ORF">L9F63_012408</name>
</gene>
<sequence>ASNNLWSGMMDKKLCCAHTYRLFDSYVADLHVAMTARNLPPESVVNVLKRSRLRLTSVRILCAVQLH</sequence>